<gene>
    <name evidence="3" type="ORF">GJ688_00075</name>
</gene>
<proteinExistence type="predicted"/>
<evidence type="ECO:0000256" key="1">
    <source>
        <dbReference type="SAM" id="MobiDB-lite"/>
    </source>
</evidence>
<dbReference type="EMBL" id="WNKU01000001">
    <property type="protein sequence ID" value="MTV47374.1"/>
    <property type="molecule type" value="Genomic_DNA"/>
</dbReference>
<name>A0A6I3SFW1_HELMO</name>
<dbReference type="RefSeq" id="WP_170291503.1">
    <property type="nucleotide sequence ID" value="NZ_WNKU01000001.1"/>
</dbReference>
<dbReference type="Proteomes" id="UP000430670">
    <property type="component" value="Unassembled WGS sequence"/>
</dbReference>
<sequence>MNDIAGVAYWALRNRCVDETKGKSGVGRPMNCPNTPAKKMAALTMTLTMALLLGQPIWIPEASIRTAEASFPENKGETVAQADTGETPEPSSEVIARADELLQALIESNPALGRLKLQGKSKEFVEGTATQALYSGCTSTWNITLGSENADEWAQLTVDGQSGEAIRFCWNNYVASKEKNLTEERAREVASSFLKTVAGEQFSVYRIKEESLIENGEFAFQRTVRFERLINGIPLLNCGWYVVVDAYGRINDARLEGPHNFSDASFPKPTGLLPVEELKAKVDKWLPFQLSYRPMTSDDSKQGPPKAGLVYTPVVTGIVLADAVTGEAPPSHKSESEVFRFKGDDRNIIGNEAEAVQWLKRTWGVDVQTMEQIKVPMPGHEPAEVLYRCRVPFKGGVAVKSGTTDSGNGSEQGWVREYNIAVEPTTGKFIRYSVIQSGEDIPQLSLPEDQVKEKARRCLENMLGNGEYDVEMEMLDRTVHIPEWVDHSRFLKGEFIPDGLYNFHFRFRHYGIPDGEIGASCLVNSNTGDINLEQLKYPQMRNYPDPSKAVSVDRVKAAYLKKWTPRLVYEWPDFCGQGAPKANLCYTISDEMVGITYDALTGEEMSLYTPSSSGTIMFDWIH</sequence>
<organism evidence="3 4">
    <name type="scientific">Heliobacterium mobile</name>
    <name type="common">Heliobacillus mobilis</name>
    <dbReference type="NCBI Taxonomy" id="28064"/>
    <lineage>
        <taxon>Bacteria</taxon>
        <taxon>Bacillati</taxon>
        <taxon>Bacillota</taxon>
        <taxon>Clostridia</taxon>
        <taxon>Eubacteriales</taxon>
        <taxon>Heliobacteriaceae</taxon>
        <taxon>Heliobacterium</taxon>
    </lineage>
</organism>
<dbReference type="InterPro" id="IPR032599">
    <property type="entry name" value="YcdB/YcdC_rep_domain"/>
</dbReference>
<dbReference type="Pfam" id="PF16244">
    <property type="entry name" value="DUF4901"/>
    <property type="match status" value="1"/>
</dbReference>
<feature type="region of interest" description="Disordered" evidence="1">
    <location>
        <begin position="69"/>
        <end position="90"/>
    </location>
</feature>
<evidence type="ECO:0000313" key="3">
    <source>
        <dbReference type="EMBL" id="MTV47374.1"/>
    </source>
</evidence>
<feature type="domain" description="YcdB/YcdC repeated" evidence="2">
    <location>
        <begin position="148"/>
        <end position="252"/>
    </location>
</feature>
<protein>
    <recommendedName>
        <fullName evidence="2">YcdB/YcdC repeated domain-containing protein</fullName>
    </recommendedName>
</protein>
<evidence type="ECO:0000259" key="2">
    <source>
        <dbReference type="Pfam" id="PF16244"/>
    </source>
</evidence>
<accession>A0A6I3SFW1</accession>
<evidence type="ECO:0000313" key="4">
    <source>
        <dbReference type="Proteomes" id="UP000430670"/>
    </source>
</evidence>
<reference evidence="3 4" key="1">
    <citation type="submission" date="2019-11" db="EMBL/GenBank/DDBJ databases">
        <title>Whole-genome sequence of a the green, strictly anaerobic photosynthetic bacterium Heliobacillus mobilis DSM 6151.</title>
        <authorList>
            <person name="Kyndt J.A."/>
            <person name="Meyer T.E."/>
        </authorList>
    </citation>
    <scope>NUCLEOTIDE SEQUENCE [LARGE SCALE GENOMIC DNA]</scope>
    <source>
        <strain evidence="3 4">DSM 6151</strain>
    </source>
</reference>
<comment type="caution">
    <text evidence="3">The sequence shown here is derived from an EMBL/GenBank/DDBJ whole genome shotgun (WGS) entry which is preliminary data.</text>
</comment>
<keyword evidence="4" id="KW-1185">Reference proteome</keyword>
<dbReference type="AlphaFoldDB" id="A0A6I3SFW1"/>